<proteinExistence type="inferred from homology"/>
<evidence type="ECO:0000256" key="1">
    <source>
        <dbReference type="ARBA" id="ARBA00006486"/>
    </source>
</evidence>
<comment type="similarity">
    <text evidence="1">Belongs to the IlvD/Edd family.</text>
</comment>
<feature type="region of interest" description="Disordered" evidence="6">
    <location>
        <begin position="1"/>
        <end position="53"/>
    </location>
</feature>
<keyword evidence="2" id="KW-0479">Metal-binding</keyword>
<dbReference type="PANTHER" id="PTHR43183:SF1">
    <property type="entry name" value="HYPOTHETICAL DIHYDROXY-ACID DEHYDRATASE (EUROFUNG)-RELATED"/>
    <property type="match status" value="1"/>
</dbReference>
<evidence type="ECO:0000313" key="9">
    <source>
        <dbReference type="EMBL" id="KAK7956241.1"/>
    </source>
</evidence>
<protein>
    <submittedName>
        <fullName evidence="9">Dehydratase IlvD1</fullName>
    </submittedName>
</protein>
<evidence type="ECO:0000259" key="8">
    <source>
        <dbReference type="Pfam" id="PF24877"/>
    </source>
</evidence>
<feature type="region of interest" description="Disordered" evidence="6">
    <location>
        <begin position="745"/>
        <end position="766"/>
    </location>
</feature>
<dbReference type="PANTHER" id="PTHR43183">
    <property type="entry name" value="HYPOTHETICAL DIHYDROXYACID DEHYDRATASE (EUROFUNG)-RELATED"/>
    <property type="match status" value="1"/>
</dbReference>
<dbReference type="GeneID" id="92074747"/>
<keyword evidence="5" id="KW-0456">Lyase</keyword>
<evidence type="ECO:0000256" key="5">
    <source>
        <dbReference type="ARBA" id="ARBA00023239"/>
    </source>
</evidence>
<dbReference type="Proteomes" id="UP001391051">
    <property type="component" value="Unassembled WGS sequence"/>
</dbReference>
<dbReference type="RefSeq" id="XP_066701547.1">
    <property type="nucleotide sequence ID" value="XM_066841685.1"/>
</dbReference>
<name>A0ABR1QHM0_9PEZI</name>
<accession>A0ABR1QHM0</accession>
<keyword evidence="4" id="KW-0411">Iron-sulfur</keyword>
<feature type="domain" description="Dihydroxy-acid/6-phosphogluconate dehydratase C-terminal" evidence="8">
    <location>
        <begin position="632"/>
        <end position="682"/>
    </location>
</feature>
<feature type="compositionally biased region" description="Basic and acidic residues" evidence="6">
    <location>
        <begin position="80"/>
        <end position="89"/>
    </location>
</feature>
<keyword evidence="10" id="KW-1185">Reference proteome</keyword>
<comment type="caution">
    <text evidence="9">The sequence shown here is derived from an EMBL/GenBank/DDBJ whole genome shotgun (WGS) entry which is preliminary data.</text>
</comment>
<dbReference type="SUPFAM" id="SSF52016">
    <property type="entry name" value="LeuD/IlvD-like"/>
    <property type="match status" value="1"/>
</dbReference>
<dbReference type="InterPro" id="IPR056740">
    <property type="entry name" value="ILV_EDD_C"/>
</dbReference>
<evidence type="ECO:0000256" key="3">
    <source>
        <dbReference type="ARBA" id="ARBA00023004"/>
    </source>
</evidence>
<reference evidence="9 10" key="1">
    <citation type="submission" date="2023-01" db="EMBL/GenBank/DDBJ databases">
        <title>Analysis of 21 Apiospora genomes using comparative genomics revels a genus with tremendous synthesis potential of carbohydrate active enzymes and secondary metabolites.</title>
        <authorList>
            <person name="Sorensen T."/>
        </authorList>
    </citation>
    <scope>NUCLEOTIDE SEQUENCE [LARGE SCALE GENOMIC DNA]</scope>
    <source>
        <strain evidence="9 10">CBS 24483</strain>
    </source>
</reference>
<dbReference type="InterPro" id="IPR042096">
    <property type="entry name" value="Dihydro-acid_dehy_C"/>
</dbReference>
<evidence type="ECO:0000256" key="6">
    <source>
        <dbReference type="SAM" id="MobiDB-lite"/>
    </source>
</evidence>
<feature type="region of interest" description="Disordered" evidence="6">
    <location>
        <begin position="68"/>
        <end position="90"/>
    </location>
</feature>
<evidence type="ECO:0000259" key="7">
    <source>
        <dbReference type="Pfam" id="PF00920"/>
    </source>
</evidence>
<dbReference type="InterPro" id="IPR052352">
    <property type="entry name" value="Sugar_Degrad_Dehydratases"/>
</dbReference>
<dbReference type="EMBL" id="JAQQWE010000004">
    <property type="protein sequence ID" value="KAK7956241.1"/>
    <property type="molecule type" value="Genomic_DNA"/>
</dbReference>
<evidence type="ECO:0000256" key="2">
    <source>
        <dbReference type="ARBA" id="ARBA00022723"/>
    </source>
</evidence>
<keyword evidence="3" id="KW-0408">Iron</keyword>
<feature type="compositionally biased region" description="Basic and acidic residues" evidence="6">
    <location>
        <begin position="21"/>
        <end position="40"/>
    </location>
</feature>
<dbReference type="Gene3D" id="3.50.30.80">
    <property type="entry name" value="IlvD/EDD C-terminal domain-like"/>
    <property type="match status" value="1"/>
</dbReference>
<feature type="domain" description="Dihydroxy-acid/6-phosphogluconate dehydratase N-terminal" evidence="7">
    <location>
        <begin position="299"/>
        <end position="613"/>
    </location>
</feature>
<dbReference type="InterPro" id="IPR037237">
    <property type="entry name" value="IlvD/EDD_N"/>
</dbReference>
<sequence>MPLVLNSQRQVRRHRLAPHMSDPREYGVDGGRDPRGREDVPVPDPARPRHPVRLGPVRHRLVPAALVGRGPPAVQHARPRRDPRPRAGREQVLQAREDVADELDGVVQVGRPRADAARDQQHVHVEALVPDDGVEGVARHDDLAEARVERIHGAGRRGDGVQGRGDHVEVELPLEGQQIQRLEGPENVDHIERWKEHDAYVLYWLGYAAELVCLRTGGISAALQPVSLDWHSAACTSMDEPSEASAKKVASSDYDLAKPLSSTTGLRQSLSSYGDTHFSLFLRKAFIKALGYSEDALSRPIVGIVNTSSGFNPCHANAPQLLEAAKRGVHLAGGLAVDFPTISLHESFAAPTSMFLRNLMSMDTEEMIRAQPVDSVVLIGGCDKTTQAQLMGAISANKPAIHLVTGPMMPGSHNGVRIGACTDCRNNWAKYRAGAIDIEEIAELNDELAPTAGTCGVMGTASTMACLLVALGMMPLKGATPAAVSSARLRVAEDAGARAVFLTQNPHLTPQTILSRESFINAITVLQAIGGSTNAVVHLLAIANRHPAVAGQITLDTIDQVGRRTPLLVDLKPSGDNYMTDFHAAGGMPALLHQLRPLLHLDALTVTGQTLGQELDLAGPVRILAPDSPVNCIRPFDYPLYPQSSLVVLRGNLAPRGAVIKASASKDRRLLSHSGPAVVFRGHGGPRAAHRRPGPHGDGRQRVGFAGDRPRREPGDAGGGLGAHPASLRVEVTGEEIQSRISRRRQAAATAVKDTSLGEAGGSASHWAERESMRGYRGLYMRSVNQADEGADFDFLTAAGPARRN</sequence>
<dbReference type="SUPFAM" id="SSF143975">
    <property type="entry name" value="IlvD/EDD N-terminal domain-like"/>
    <property type="match status" value="1"/>
</dbReference>
<evidence type="ECO:0000256" key="4">
    <source>
        <dbReference type="ARBA" id="ARBA00023014"/>
    </source>
</evidence>
<organism evidence="9 10">
    <name type="scientific">Apiospora aurea</name>
    <dbReference type="NCBI Taxonomy" id="335848"/>
    <lineage>
        <taxon>Eukaryota</taxon>
        <taxon>Fungi</taxon>
        <taxon>Dikarya</taxon>
        <taxon>Ascomycota</taxon>
        <taxon>Pezizomycotina</taxon>
        <taxon>Sordariomycetes</taxon>
        <taxon>Xylariomycetidae</taxon>
        <taxon>Amphisphaeriales</taxon>
        <taxon>Apiosporaceae</taxon>
        <taxon>Apiospora</taxon>
    </lineage>
</organism>
<feature type="region of interest" description="Disordered" evidence="6">
    <location>
        <begin position="677"/>
        <end position="724"/>
    </location>
</feature>
<dbReference type="Pfam" id="PF24877">
    <property type="entry name" value="ILV_EDD_C"/>
    <property type="match status" value="1"/>
</dbReference>
<evidence type="ECO:0000313" key="10">
    <source>
        <dbReference type="Proteomes" id="UP001391051"/>
    </source>
</evidence>
<gene>
    <name evidence="9" type="ORF">PG986_005463</name>
</gene>
<dbReference type="Pfam" id="PF00920">
    <property type="entry name" value="ILVD_EDD_N"/>
    <property type="match status" value="1"/>
</dbReference>
<dbReference type="InterPro" id="IPR000581">
    <property type="entry name" value="ILV_EDD_N"/>
</dbReference>